<sequence>MNTERPDDDAVREDDAPDETVGAEAAQDGAVGAEAAQDGAVGAEAAQDGTVPEEAAQHEPVGAEVARDETVLEKAAPDETIGDKAARHEPVRAEADRDETALEKAAPDETIEDEAAREEHVGDEAARDETVGAEAARDETVRAEAARGEARQDEVVRDEAGRDEPGPPRRRRSVVVAASVAAAVLVFGGGGAYFATSASGGGGSDDRGGSGTAGGDGDPPPLALDGYTESGTGDPNGIAPGEPDPNGTKYRFEGEVPEGPGSAPVYRTKGEVTAAEVARLAKALGVQGKPTAEGEAWKVGAAKDGSGPGLQVNKKAPGIWTYSRSVPGTVPCESTTVCESDATSPDAKADPVSVDAAKKAAAPVLKAIGQDDAKLDASQLMGTKRVVNAEPEVGGLPTYGWTTGVQIGADGQVVGGSGQLKAPVKGDTYPVLGAEQTLDLLNRSAGDGRVGIGGCATPAPLEDGEKGADDVTCGPSTLKFTPSAVVEGATFGLASHFVDGQQALVPSWLFEVRTEGAEESYTVTHPAVEPRYLTSPDQPGNTPAPPTAKPGEPGDDPSAAPSQRNVRVEGYSADDTKLTVRFTGGVCSDYSASAEETGRTVTVKVTETPWKDKVCIMIAKTFHKTVDLKEPLGDRKVVGTDGKALPLEKDLPKLTK</sequence>
<reference evidence="3 4" key="1">
    <citation type="journal article" date="2019" name="Int. J. Syst. Evol. Microbiol.">
        <title>The Global Catalogue of Microorganisms (GCM) 10K type strain sequencing project: providing services to taxonomists for standard genome sequencing and annotation.</title>
        <authorList>
            <consortium name="The Broad Institute Genomics Platform"/>
            <consortium name="The Broad Institute Genome Sequencing Center for Infectious Disease"/>
            <person name="Wu L."/>
            <person name="Ma J."/>
        </authorList>
    </citation>
    <scope>NUCLEOTIDE SEQUENCE [LARGE SCALE GENOMIC DNA]</scope>
    <source>
        <strain evidence="3 4">JCM 4524</strain>
    </source>
</reference>
<feature type="transmembrane region" description="Helical" evidence="2">
    <location>
        <begin position="174"/>
        <end position="195"/>
    </location>
</feature>
<feature type="compositionally biased region" description="Basic and acidic residues" evidence="1">
    <location>
        <begin position="65"/>
        <end position="107"/>
    </location>
</feature>
<feature type="compositionally biased region" description="Low complexity" evidence="1">
    <location>
        <begin position="22"/>
        <end position="49"/>
    </location>
</feature>
<evidence type="ECO:0000256" key="2">
    <source>
        <dbReference type="SAM" id="Phobius"/>
    </source>
</evidence>
<keyword evidence="2" id="KW-0812">Transmembrane</keyword>
<organism evidence="3 4">
    <name type="scientific">Streptomyces vastus</name>
    <dbReference type="NCBI Taxonomy" id="285451"/>
    <lineage>
        <taxon>Bacteria</taxon>
        <taxon>Bacillati</taxon>
        <taxon>Actinomycetota</taxon>
        <taxon>Actinomycetes</taxon>
        <taxon>Kitasatosporales</taxon>
        <taxon>Streptomycetaceae</taxon>
        <taxon>Streptomyces</taxon>
    </lineage>
</organism>
<evidence type="ECO:0000313" key="4">
    <source>
        <dbReference type="Proteomes" id="UP001500151"/>
    </source>
</evidence>
<evidence type="ECO:0000256" key="1">
    <source>
        <dbReference type="SAM" id="MobiDB-lite"/>
    </source>
</evidence>
<feature type="region of interest" description="Disordered" evidence="1">
    <location>
        <begin position="194"/>
        <end position="266"/>
    </location>
</feature>
<feature type="region of interest" description="Disordered" evidence="1">
    <location>
        <begin position="521"/>
        <end position="571"/>
    </location>
</feature>
<feature type="compositionally biased region" description="Basic and acidic residues" evidence="1">
    <location>
        <begin position="646"/>
        <end position="656"/>
    </location>
</feature>
<evidence type="ECO:0008006" key="5">
    <source>
        <dbReference type="Google" id="ProtNLM"/>
    </source>
</evidence>
<protein>
    <recommendedName>
        <fullName evidence="5">Large membrane protein</fullName>
    </recommendedName>
</protein>
<dbReference type="RefSeq" id="WP_344392410.1">
    <property type="nucleotide sequence ID" value="NZ_BAAASJ010000043.1"/>
</dbReference>
<accession>A0ABN3R3J5</accession>
<name>A0ABN3R3J5_9ACTN</name>
<dbReference type="Proteomes" id="UP001500151">
    <property type="component" value="Unassembled WGS sequence"/>
</dbReference>
<keyword evidence="4" id="KW-1185">Reference proteome</keyword>
<keyword evidence="2" id="KW-1133">Transmembrane helix</keyword>
<comment type="caution">
    <text evidence="3">The sequence shown here is derived from an EMBL/GenBank/DDBJ whole genome shotgun (WGS) entry which is preliminary data.</text>
</comment>
<dbReference type="EMBL" id="BAAASJ010000043">
    <property type="protein sequence ID" value="GAA2642545.1"/>
    <property type="molecule type" value="Genomic_DNA"/>
</dbReference>
<evidence type="ECO:0000313" key="3">
    <source>
        <dbReference type="EMBL" id="GAA2642545.1"/>
    </source>
</evidence>
<keyword evidence="2" id="KW-0472">Membrane</keyword>
<proteinExistence type="predicted"/>
<feature type="region of interest" description="Disordered" evidence="1">
    <location>
        <begin position="1"/>
        <end position="174"/>
    </location>
</feature>
<feature type="region of interest" description="Disordered" evidence="1">
    <location>
        <begin position="634"/>
        <end position="656"/>
    </location>
</feature>
<feature type="compositionally biased region" description="Basic and acidic residues" evidence="1">
    <location>
        <begin position="117"/>
        <end position="167"/>
    </location>
</feature>
<feature type="compositionally biased region" description="Gly residues" evidence="1">
    <location>
        <begin position="199"/>
        <end position="217"/>
    </location>
</feature>
<gene>
    <name evidence="3" type="ORF">GCM10010307_45600</name>
</gene>